<dbReference type="Proteomes" id="UP001642464">
    <property type="component" value="Unassembled WGS sequence"/>
</dbReference>
<organism evidence="1 2">
    <name type="scientific">Durusdinium trenchii</name>
    <dbReference type="NCBI Taxonomy" id="1381693"/>
    <lineage>
        <taxon>Eukaryota</taxon>
        <taxon>Sar</taxon>
        <taxon>Alveolata</taxon>
        <taxon>Dinophyceae</taxon>
        <taxon>Suessiales</taxon>
        <taxon>Symbiodiniaceae</taxon>
        <taxon>Durusdinium</taxon>
    </lineage>
</organism>
<dbReference type="EMBL" id="CAXAMM010010646">
    <property type="protein sequence ID" value="CAK9023828.1"/>
    <property type="molecule type" value="Genomic_DNA"/>
</dbReference>
<dbReference type="PANTHER" id="PTHR24171">
    <property type="entry name" value="ANKYRIN REPEAT DOMAIN-CONTAINING PROTEIN 39-RELATED"/>
    <property type="match status" value="1"/>
</dbReference>
<dbReference type="GO" id="GO:0016301">
    <property type="term" value="F:kinase activity"/>
    <property type="evidence" value="ECO:0007669"/>
    <property type="project" value="UniProtKB-KW"/>
</dbReference>
<dbReference type="InterPro" id="IPR002110">
    <property type="entry name" value="Ankyrin_rpt"/>
</dbReference>
<gene>
    <name evidence="1" type="ORF">SCF082_LOCUS16357</name>
</gene>
<comment type="caution">
    <text evidence="1">The sequence shown here is derived from an EMBL/GenBank/DDBJ whole genome shotgun (WGS) entry which is preliminary data.</text>
</comment>
<evidence type="ECO:0000313" key="2">
    <source>
        <dbReference type="Proteomes" id="UP001642464"/>
    </source>
</evidence>
<reference evidence="1 2" key="1">
    <citation type="submission" date="2024-02" db="EMBL/GenBank/DDBJ databases">
        <authorList>
            <person name="Chen Y."/>
            <person name="Shah S."/>
            <person name="Dougan E. K."/>
            <person name="Thang M."/>
            <person name="Chan C."/>
        </authorList>
    </citation>
    <scope>NUCLEOTIDE SEQUENCE [LARGE SCALE GENOMIC DNA]</scope>
</reference>
<dbReference type="PROSITE" id="PS50088">
    <property type="entry name" value="ANK_REPEAT"/>
    <property type="match status" value="2"/>
</dbReference>
<evidence type="ECO:0000313" key="1">
    <source>
        <dbReference type="EMBL" id="CAK9023828.1"/>
    </source>
</evidence>
<sequence length="560" mass="62038">MAVLETVEAVLKGQGSLQDVEQVVQNSGRPPQLDALMAAIKARSLPMVELLLERKADVNSQDSKGVSPLHMAAFEGRPNLVRLLLKTGADPNLRDRHGQSPIFFAPTRQVCEMLIFRKADLAVINAKKQTPLHFVAHAGLHDVAGSFLETFQPSALDAPDVAGHSPLLYASKSKVKTIHSFLKAFADGAEATAEAPAPAEVKEEAFDEQTSLRIPPVHVESALELKPDKEVLATPQTKCPSGHDLVPFETPEDDFLCSVCECEFPMSTILYGCRSCDYDLCRECLAHTVFHQSGRDFVAAFPELQEMSTFGESGKSLLVGTEEDLQPKTESEPDSFASQQFFAEEALGSITEENGCLFWQVLLKKETATDKYGFAQANGRLEFEMRQGKAKQILEGPHMLVVKRVYSTGLLAKWNERVPQLEVGPQDRIIAVNDENTAEGMAKEIHQPRIFLQMMRFPERFIVALSKENGVKLGFRFERPQGNFAEEVRITEVMEEGAMMAYNKTQVNLGRYAFVVLADMRIDRVNDVWGDAELIAAELKSATNVELYIRRAEHAGSPTA</sequence>
<dbReference type="SUPFAM" id="SSF48403">
    <property type="entry name" value="Ankyrin repeat"/>
    <property type="match status" value="1"/>
</dbReference>
<dbReference type="InterPro" id="IPR036770">
    <property type="entry name" value="Ankyrin_rpt-contain_sf"/>
</dbReference>
<proteinExistence type="predicted"/>
<keyword evidence="1" id="KW-0808">Transferase</keyword>
<name>A0ABP0KAV8_9DINO</name>
<keyword evidence="2" id="KW-1185">Reference proteome</keyword>
<dbReference type="PROSITE" id="PS50297">
    <property type="entry name" value="ANK_REP_REGION"/>
    <property type="match status" value="1"/>
</dbReference>
<dbReference type="SMART" id="SM00248">
    <property type="entry name" value="ANK"/>
    <property type="match status" value="3"/>
</dbReference>
<dbReference type="Pfam" id="PF12796">
    <property type="entry name" value="Ank_2"/>
    <property type="match status" value="1"/>
</dbReference>
<dbReference type="PANTHER" id="PTHR24171:SF9">
    <property type="entry name" value="ANKYRIN REPEAT DOMAIN-CONTAINING PROTEIN 39"/>
    <property type="match status" value="1"/>
</dbReference>
<accession>A0ABP0KAV8</accession>
<keyword evidence="1" id="KW-0418">Kinase</keyword>
<dbReference type="Gene3D" id="1.25.40.20">
    <property type="entry name" value="Ankyrin repeat-containing domain"/>
    <property type="match status" value="2"/>
</dbReference>
<protein>
    <submittedName>
        <fullName evidence="1">Serine/threonine-protein kinase TNNI3K (TNNI3-interacting kinase)</fullName>
    </submittedName>
</protein>